<comment type="caution">
    <text evidence="1">The sequence shown here is derived from an EMBL/GenBank/DDBJ whole genome shotgun (WGS) entry which is preliminary data.</text>
</comment>
<name>A0A0F9C0Y1_9ZZZZ</name>
<evidence type="ECO:0000313" key="1">
    <source>
        <dbReference type="EMBL" id="KKL19872.1"/>
    </source>
</evidence>
<feature type="non-terminal residue" evidence="1">
    <location>
        <position position="325"/>
    </location>
</feature>
<protein>
    <submittedName>
        <fullName evidence="1">Uncharacterized protein</fullName>
    </submittedName>
</protein>
<proteinExistence type="predicted"/>
<dbReference type="EMBL" id="LAZR01038322">
    <property type="protein sequence ID" value="KKL19872.1"/>
    <property type="molecule type" value="Genomic_DNA"/>
</dbReference>
<dbReference type="AlphaFoldDB" id="A0A0F9C0Y1"/>
<organism evidence="1">
    <name type="scientific">marine sediment metagenome</name>
    <dbReference type="NCBI Taxonomy" id="412755"/>
    <lineage>
        <taxon>unclassified sequences</taxon>
        <taxon>metagenomes</taxon>
        <taxon>ecological metagenomes</taxon>
    </lineage>
</organism>
<accession>A0A0F9C0Y1</accession>
<sequence length="325" mass="36895">MDYKQAVKDQNSLYSELILRWDADVLLRDLDAYIMRGIDNNKIPNIVNVTLNRPKVFYYNVTSALESTSEQVIVESEDEQLDTKYIEDYVKKGFLAANAKLRKERKFKLNPYFDDQACIRGRIAARPLFRIEDGILITDITYWDSHFVRFGTDDKGKQWASFEGERLASDIESEAWAQEIGYKCTGMKATVLDIWHSEGNEVHVDGAKEWEQEHQFGFCPVAIQIVTLGSMLADADSLYKQGESLFFLIRGVIPELNRLVSILQTLNLKTVKPPMKQKKRGGKGASKHDQITAMGANTAMFPDEDISPIDFGDAQRSATIALAMF</sequence>
<reference evidence="1" key="1">
    <citation type="journal article" date="2015" name="Nature">
        <title>Complex archaea that bridge the gap between prokaryotes and eukaryotes.</title>
        <authorList>
            <person name="Spang A."/>
            <person name="Saw J.H."/>
            <person name="Jorgensen S.L."/>
            <person name="Zaremba-Niedzwiedzka K."/>
            <person name="Martijn J."/>
            <person name="Lind A.E."/>
            <person name="van Eijk R."/>
            <person name="Schleper C."/>
            <person name="Guy L."/>
            <person name="Ettema T.J."/>
        </authorList>
    </citation>
    <scope>NUCLEOTIDE SEQUENCE</scope>
</reference>
<gene>
    <name evidence="1" type="ORF">LCGC14_2461100</name>
</gene>